<dbReference type="STRING" id="1461322.OJ16_02695"/>
<dbReference type="InterPro" id="IPR029787">
    <property type="entry name" value="Nucleotide_cyclase"/>
</dbReference>
<dbReference type="CDD" id="cd01949">
    <property type="entry name" value="GGDEF"/>
    <property type="match status" value="1"/>
</dbReference>
<evidence type="ECO:0000256" key="1">
    <source>
        <dbReference type="ARBA" id="ARBA00004533"/>
    </source>
</evidence>
<accession>A0A0C2NYM2</accession>
<feature type="transmembrane region" description="Helical" evidence="4">
    <location>
        <begin position="12"/>
        <end position="29"/>
    </location>
</feature>
<dbReference type="Gene3D" id="3.30.70.270">
    <property type="match status" value="1"/>
</dbReference>
<sequence length="489" mass="55662">MNAYGELGIKRQLVGITIVFLLIFMFLVLDSEDEVRERYGNEQQRVERLLEDTTQVINALEYSITALYPLQNERYVLPHTIQLNGITCNFGGQSHQGQDYDFMFSGPAEMCDTSSELYSLAYKRMFVAPSMAYFSKTISHISAIYFISKDKFIISSPKTFAESIEGDAFDVVVRTRPYWINTMQQLQDDKVVYTGDYQDYMTGRRVITLTRAIYVDGEFRGVLAIDSYLDDLVADRHSSYRLTSEQMENDPKAFDFTCSSPVMVNNQETGLYLTVKESKRTHLKLIFQAEQKQFLALLLVYILCLCLIWLRDTRSTHTRLRSLAMCDPMTGMLNRRGFEFYLKDIELREFIALAVFDIDDFKTINDSLGHDAGDEVICAISVLLGTSLRQTDLIARFGGEEFVIAITGESYEKIQSVVERVQREISTTIRLSDGQQVSVTATGGAAIYARENIESLEWLWQEKGIRQADALLYQAKVAGKNRVFVGVGG</sequence>
<accession>A0A0C2P5B4</accession>
<dbReference type="PROSITE" id="PS50887">
    <property type="entry name" value="GGDEF"/>
    <property type="match status" value="1"/>
</dbReference>
<dbReference type="SUPFAM" id="SSF55073">
    <property type="entry name" value="Nucleotide cyclase"/>
    <property type="match status" value="1"/>
</dbReference>
<dbReference type="SMART" id="SM00267">
    <property type="entry name" value="GGDEF"/>
    <property type="match status" value="1"/>
</dbReference>
<keyword evidence="4" id="KW-0472">Membrane</keyword>
<keyword evidence="4" id="KW-1133">Transmembrane helix</keyword>
<name>A0A0C2NYM2_9VIBR</name>
<comment type="subcellular location">
    <subcellularLocation>
        <location evidence="1">Cell inner membrane</location>
    </subcellularLocation>
</comment>
<dbReference type="PANTHER" id="PTHR45138">
    <property type="entry name" value="REGULATORY COMPONENTS OF SENSORY TRANSDUCTION SYSTEM"/>
    <property type="match status" value="1"/>
</dbReference>
<dbReference type="InterPro" id="IPR000160">
    <property type="entry name" value="GGDEF_dom"/>
</dbReference>
<evidence type="ECO:0000259" key="5">
    <source>
        <dbReference type="PROSITE" id="PS50887"/>
    </source>
</evidence>
<feature type="transmembrane region" description="Helical" evidence="4">
    <location>
        <begin position="294"/>
        <end position="310"/>
    </location>
</feature>
<dbReference type="Proteomes" id="UP000031672">
    <property type="component" value="Unassembled WGS sequence"/>
</dbReference>
<dbReference type="SUPFAM" id="SSF103190">
    <property type="entry name" value="Sensory domain-like"/>
    <property type="match status" value="1"/>
</dbReference>
<dbReference type="InterPro" id="IPR043128">
    <property type="entry name" value="Rev_trsase/Diguanyl_cyclase"/>
</dbReference>
<proteinExistence type="predicted"/>
<dbReference type="Gene3D" id="3.30.450.20">
    <property type="entry name" value="PAS domain"/>
    <property type="match status" value="1"/>
</dbReference>
<gene>
    <name evidence="6" type="ORF">OJ16_02695</name>
</gene>
<dbReference type="EMBL" id="JTKH01000005">
    <property type="protein sequence ID" value="KII81175.1"/>
    <property type="molecule type" value="Genomic_DNA"/>
</dbReference>
<dbReference type="InterPro" id="IPR029151">
    <property type="entry name" value="Sensor-like_sf"/>
</dbReference>
<evidence type="ECO:0000256" key="4">
    <source>
        <dbReference type="SAM" id="Phobius"/>
    </source>
</evidence>
<keyword evidence="4" id="KW-0812">Transmembrane</keyword>
<organism evidence="6 7">
    <name type="scientific">Vibrio renipiscarius</name>
    <dbReference type="NCBI Taxonomy" id="1461322"/>
    <lineage>
        <taxon>Bacteria</taxon>
        <taxon>Pseudomonadati</taxon>
        <taxon>Pseudomonadota</taxon>
        <taxon>Gammaproteobacteria</taxon>
        <taxon>Vibrionales</taxon>
        <taxon>Vibrionaceae</taxon>
        <taxon>Vibrio</taxon>
    </lineage>
</organism>
<dbReference type="NCBIfam" id="TIGR00254">
    <property type="entry name" value="GGDEF"/>
    <property type="match status" value="1"/>
</dbReference>
<comment type="catalytic activity">
    <reaction evidence="3">
        <text>2 GTP = 3',3'-c-di-GMP + 2 diphosphate</text>
        <dbReference type="Rhea" id="RHEA:24898"/>
        <dbReference type="ChEBI" id="CHEBI:33019"/>
        <dbReference type="ChEBI" id="CHEBI:37565"/>
        <dbReference type="ChEBI" id="CHEBI:58805"/>
        <dbReference type="EC" id="2.7.7.65"/>
    </reaction>
</comment>
<dbReference type="GO" id="GO:0052621">
    <property type="term" value="F:diguanylate cyclase activity"/>
    <property type="evidence" value="ECO:0007669"/>
    <property type="project" value="UniProtKB-EC"/>
</dbReference>
<reference evidence="6 7" key="1">
    <citation type="submission" date="2014-11" db="EMBL/GenBank/DDBJ databases">
        <title>Draft Genome Sequence of Vibrio piscirenalis strains CECT 8603T and CECT 8604, two marine Gammaproteobacterium isolated from cultured gilthead sea bream (Sparus aurata).</title>
        <authorList>
            <person name="Arahal D.R."/>
            <person name="Rodrigo-Torres L."/>
            <person name="Lucena T."/>
            <person name="Pujalte M.J."/>
        </authorList>
    </citation>
    <scope>NUCLEOTIDE SEQUENCE [LARGE SCALE GENOMIC DNA]</scope>
    <source>
        <strain evidence="6 7">DCR 1-4-2</strain>
    </source>
</reference>
<evidence type="ECO:0000256" key="2">
    <source>
        <dbReference type="ARBA" id="ARBA00012528"/>
    </source>
</evidence>
<evidence type="ECO:0000256" key="3">
    <source>
        <dbReference type="ARBA" id="ARBA00034247"/>
    </source>
</evidence>
<dbReference type="InterPro" id="IPR050469">
    <property type="entry name" value="Diguanylate_Cyclase"/>
</dbReference>
<evidence type="ECO:0000313" key="6">
    <source>
        <dbReference type="EMBL" id="KII81175.1"/>
    </source>
</evidence>
<dbReference type="EC" id="2.7.7.65" evidence="2"/>
<dbReference type="PANTHER" id="PTHR45138:SF9">
    <property type="entry name" value="DIGUANYLATE CYCLASE DGCM-RELATED"/>
    <property type="match status" value="1"/>
</dbReference>
<dbReference type="OrthoDB" id="9812260at2"/>
<dbReference type="GO" id="GO:0005886">
    <property type="term" value="C:plasma membrane"/>
    <property type="evidence" value="ECO:0007669"/>
    <property type="project" value="UniProtKB-SubCell"/>
</dbReference>
<dbReference type="Pfam" id="PF00990">
    <property type="entry name" value="GGDEF"/>
    <property type="match status" value="1"/>
</dbReference>
<feature type="domain" description="GGDEF" evidence="5">
    <location>
        <begin position="349"/>
        <end position="488"/>
    </location>
</feature>
<comment type="caution">
    <text evidence="6">The sequence shown here is derived from an EMBL/GenBank/DDBJ whole genome shotgun (WGS) entry which is preliminary data.</text>
</comment>
<evidence type="ECO:0000313" key="7">
    <source>
        <dbReference type="Proteomes" id="UP000031672"/>
    </source>
</evidence>
<dbReference type="AlphaFoldDB" id="A0A0C2NYM2"/>
<dbReference type="CDD" id="cd18773">
    <property type="entry name" value="PDC1_HK_sensor"/>
    <property type="match status" value="1"/>
</dbReference>
<protein>
    <recommendedName>
        <fullName evidence="2">diguanylate cyclase</fullName>
        <ecNumber evidence="2">2.7.7.65</ecNumber>
    </recommendedName>
</protein>
<keyword evidence="7" id="KW-1185">Reference proteome</keyword>